<dbReference type="Proteomes" id="UP000030752">
    <property type="component" value="Unassembled WGS sequence"/>
</dbReference>
<protein>
    <submittedName>
        <fullName evidence="2">Uncharacterized protein</fullName>
    </submittedName>
</protein>
<dbReference type="EMBL" id="KB822719">
    <property type="protein sequence ID" value="ETN42144.1"/>
    <property type="molecule type" value="Genomic_DNA"/>
</dbReference>
<dbReference type="InParanoid" id="W2S2F3"/>
<accession>W2S2F3</accession>
<dbReference type="VEuPathDB" id="FungiDB:HMPREF1541_04085"/>
<feature type="compositionally biased region" description="Basic and acidic residues" evidence="1">
    <location>
        <begin position="302"/>
        <end position="324"/>
    </location>
</feature>
<dbReference type="RefSeq" id="XP_008716653.1">
    <property type="nucleotide sequence ID" value="XM_008718431.1"/>
</dbReference>
<name>W2S2F3_CYPE1</name>
<gene>
    <name evidence="2" type="ORF">HMPREF1541_04085</name>
</gene>
<feature type="compositionally biased region" description="Acidic residues" evidence="1">
    <location>
        <begin position="325"/>
        <end position="335"/>
    </location>
</feature>
<feature type="region of interest" description="Disordered" evidence="1">
    <location>
        <begin position="302"/>
        <end position="359"/>
    </location>
</feature>
<evidence type="ECO:0000256" key="1">
    <source>
        <dbReference type="SAM" id="MobiDB-lite"/>
    </source>
</evidence>
<dbReference type="OrthoDB" id="10537532at2759"/>
<proteinExistence type="predicted"/>
<keyword evidence="3" id="KW-1185">Reference proteome</keyword>
<dbReference type="AlphaFoldDB" id="W2S2F3"/>
<reference evidence="2 3" key="1">
    <citation type="submission" date="2013-03" db="EMBL/GenBank/DDBJ databases">
        <title>The Genome Sequence of Phialophora europaea CBS 101466.</title>
        <authorList>
            <consortium name="The Broad Institute Genomics Platform"/>
            <person name="Cuomo C."/>
            <person name="de Hoog S."/>
            <person name="Gorbushina A."/>
            <person name="Walker B."/>
            <person name="Young S.K."/>
            <person name="Zeng Q."/>
            <person name="Gargeya S."/>
            <person name="Fitzgerald M."/>
            <person name="Haas B."/>
            <person name="Abouelleil A."/>
            <person name="Allen A.W."/>
            <person name="Alvarado L."/>
            <person name="Arachchi H.M."/>
            <person name="Berlin A.M."/>
            <person name="Chapman S.B."/>
            <person name="Gainer-Dewar J."/>
            <person name="Goldberg J."/>
            <person name="Griggs A."/>
            <person name="Gujja S."/>
            <person name="Hansen M."/>
            <person name="Howarth C."/>
            <person name="Imamovic A."/>
            <person name="Ireland A."/>
            <person name="Larimer J."/>
            <person name="McCowan C."/>
            <person name="Murphy C."/>
            <person name="Pearson M."/>
            <person name="Poon T.W."/>
            <person name="Priest M."/>
            <person name="Roberts A."/>
            <person name="Saif S."/>
            <person name="Shea T."/>
            <person name="Sisk P."/>
            <person name="Sykes S."/>
            <person name="Wortman J."/>
            <person name="Nusbaum C."/>
            <person name="Birren B."/>
        </authorList>
    </citation>
    <scope>NUCLEOTIDE SEQUENCE [LARGE SCALE GENOMIC DNA]</scope>
    <source>
        <strain evidence="2 3">CBS 101466</strain>
    </source>
</reference>
<dbReference type="GeneID" id="19971424"/>
<evidence type="ECO:0000313" key="2">
    <source>
        <dbReference type="EMBL" id="ETN42144.1"/>
    </source>
</evidence>
<sequence>MAQFFQPGMVSQAALTGQYSTLYQERLYLLNALADDESQGERLTYALAGLQAQLDQNESADLPLSSKKLKQQVKAVRNKIGACQHRERALASNLTSITAQMEGMKRYQWLTAQHEYAMQIHQAQQHAHRVLMSPARPDFALRSPGTMDLATQMQFMSLGQPVGQQYANRGPLGSYSTVVNQPLLSAQLAVPFPDFIHHGQLYINIPPVLGDLQACEQPTEPCLDYVDSPMTASSAPRTWGALPDVAGCQRSASMLLATGSTRLSFSTPVSPVKAIETCAIRRLSLLDGTSAAMKLERKAAEAESRGLADGKHTQEDVHCKKKDQEEEEEEEEEEAAEARMEDGSAVEVSRNLPGLQNTG</sequence>
<dbReference type="HOGENOM" id="CLU_771648_0_0_1"/>
<organism evidence="2 3">
    <name type="scientific">Cyphellophora europaea (strain CBS 101466)</name>
    <name type="common">Phialophora europaea</name>
    <dbReference type="NCBI Taxonomy" id="1220924"/>
    <lineage>
        <taxon>Eukaryota</taxon>
        <taxon>Fungi</taxon>
        <taxon>Dikarya</taxon>
        <taxon>Ascomycota</taxon>
        <taxon>Pezizomycotina</taxon>
        <taxon>Eurotiomycetes</taxon>
        <taxon>Chaetothyriomycetidae</taxon>
        <taxon>Chaetothyriales</taxon>
        <taxon>Cyphellophoraceae</taxon>
        <taxon>Cyphellophora</taxon>
    </lineage>
</organism>
<evidence type="ECO:0000313" key="3">
    <source>
        <dbReference type="Proteomes" id="UP000030752"/>
    </source>
</evidence>